<feature type="compositionally biased region" description="Basic and acidic residues" evidence="1">
    <location>
        <begin position="1"/>
        <end position="16"/>
    </location>
</feature>
<name>A0A5C6EKN5_9BACT</name>
<dbReference type="OrthoDB" id="284142at2"/>
<protein>
    <submittedName>
        <fullName evidence="2">Uncharacterized protein</fullName>
    </submittedName>
</protein>
<evidence type="ECO:0000313" key="2">
    <source>
        <dbReference type="EMBL" id="TWU49692.1"/>
    </source>
</evidence>
<comment type="caution">
    <text evidence="2">The sequence shown here is derived from an EMBL/GenBank/DDBJ whole genome shotgun (WGS) entry which is preliminary data.</text>
</comment>
<gene>
    <name evidence="2" type="ORF">Poly59_43140</name>
</gene>
<keyword evidence="3" id="KW-1185">Reference proteome</keyword>
<evidence type="ECO:0000313" key="3">
    <source>
        <dbReference type="Proteomes" id="UP000317977"/>
    </source>
</evidence>
<evidence type="ECO:0000256" key="1">
    <source>
        <dbReference type="SAM" id="MobiDB-lite"/>
    </source>
</evidence>
<dbReference type="AlphaFoldDB" id="A0A5C6EKN5"/>
<accession>A0A5C6EKN5</accession>
<sequence>MAKNDNLKQKLKAADRRRSRRTASQADSSGAAIAFCDDDSASTNSVDVTGLCVAEILKMNGKQSFRDSEVITAMRSCLNAGTPSSSEAQLLSQRLNAIGKRDDVSEKRFRDALQSLVKSGLDHRNEDNDSAFVQFLAVLAS</sequence>
<organism evidence="2 3">
    <name type="scientific">Rubripirellula reticaptiva</name>
    <dbReference type="NCBI Taxonomy" id="2528013"/>
    <lineage>
        <taxon>Bacteria</taxon>
        <taxon>Pseudomonadati</taxon>
        <taxon>Planctomycetota</taxon>
        <taxon>Planctomycetia</taxon>
        <taxon>Pirellulales</taxon>
        <taxon>Pirellulaceae</taxon>
        <taxon>Rubripirellula</taxon>
    </lineage>
</organism>
<proteinExistence type="predicted"/>
<dbReference type="EMBL" id="SJPX01000004">
    <property type="protein sequence ID" value="TWU49692.1"/>
    <property type="molecule type" value="Genomic_DNA"/>
</dbReference>
<feature type="region of interest" description="Disordered" evidence="1">
    <location>
        <begin position="1"/>
        <end position="25"/>
    </location>
</feature>
<dbReference type="RefSeq" id="WP_146535904.1">
    <property type="nucleotide sequence ID" value="NZ_SJPX01000004.1"/>
</dbReference>
<dbReference type="Proteomes" id="UP000317977">
    <property type="component" value="Unassembled WGS sequence"/>
</dbReference>
<reference evidence="2 3" key="1">
    <citation type="submission" date="2019-02" db="EMBL/GenBank/DDBJ databases">
        <title>Deep-cultivation of Planctomycetes and their phenomic and genomic characterization uncovers novel biology.</title>
        <authorList>
            <person name="Wiegand S."/>
            <person name="Jogler M."/>
            <person name="Boedeker C."/>
            <person name="Pinto D."/>
            <person name="Vollmers J."/>
            <person name="Rivas-Marin E."/>
            <person name="Kohn T."/>
            <person name="Peeters S.H."/>
            <person name="Heuer A."/>
            <person name="Rast P."/>
            <person name="Oberbeckmann S."/>
            <person name="Bunk B."/>
            <person name="Jeske O."/>
            <person name="Meyerdierks A."/>
            <person name="Storesund J.E."/>
            <person name="Kallscheuer N."/>
            <person name="Luecker S."/>
            <person name="Lage O.M."/>
            <person name="Pohl T."/>
            <person name="Merkel B.J."/>
            <person name="Hornburger P."/>
            <person name="Mueller R.-W."/>
            <person name="Bruemmer F."/>
            <person name="Labrenz M."/>
            <person name="Spormann A.M."/>
            <person name="Op Den Camp H."/>
            <person name="Overmann J."/>
            <person name="Amann R."/>
            <person name="Jetten M.S.M."/>
            <person name="Mascher T."/>
            <person name="Medema M.H."/>
            <person name="Devos D.P."/>
            <person name="Kaster A.-K."/>
            <person name="Ovreas L."/>
            <person name="Rohde M."/>
            <person name="Galperin M.Y."/>
            <person name="Jogler C."/>
        </authorList>
    </citation>
    <scope>NUCLEOTIDE SEQUENCE [LARGE SCALE GENOMIC DNA]</scope>
    <source>
        <strain evidence="2 3">Poly59</strain>
    </source>
</reference>